<gene>
    <name evidence="1" type="ORF">RUMHYD_02088</name>
</gene>
<keyword evidence="2" id="KW-1185">Reference proteome</keyword>
<reference evidence="1 2" key="2">
    <citation type="submission" date="2009-02" db="EMBL/GenBank/DDBJ databases">
        <title>Draft genome sequence of Blautia hydrogenotrophica DSM 10507 (Ruminococcus hydrogenotrophicus DSM 10507).</title>
        <authorList>
            <person name="Sudarsanam P."/>
            <person name="Ley R."/>
            <person name="Guruge J."/>
            <person name="Turnbaugh P.J."/>
            <person name="Mahowald M."/>
            <person name="Liep D."/>
            <person name="Gordon J."/>
        </authorList>
    </citation>
    <scope>NUCLEOTIDE SEQUENCE [LARGE SCALE GENOMIC DNA]</scope>
    <source>
        <strain evidence="2">DSM 10507 / JCM 14656 / S5a33</strain>
    </source>
</reference>
<sequence>MSYAMTEKRCRIQRQRICIFFYVIRKDFATLMHESSFLLHN</sequence>
<dbReference type="Proteomes" id="UP000003100">
    <property type="component" value="Unassembled WGS sequence"/>
</dbReference>
<protein>
    <submittedName>
        <fullName evidence="1">Uncharacterized protein</fullName>
    </submittedName>
</protein>
<proteinExistence type="predicted"/>
<dbReference type="EMBL" id="ACBZ01000110">
    <property type="protein sequence ID" value="EEG49017.1"/>
    <property type="molecule type" value="Genomic_DNA"/>
</dbReference>
<reference evidence="1 2" key="1">
    <citation type="submission" date="2009-01" db="EMBL/GenBank/DDBJ databases">
        <authorList>
            <person name="Fulton L."/>
            <person name="Clifton S."/>
            <person name="Fulton B."/>
            <person name="Xu J."/>
            <person name="Minx P."/>
            <person name="Pepin K.H."/>
            <person name="Johnson M."/>
            <person name="Bhonagiri V."/>
            <person name="Nash W.E."/>
            <person name="Mardis E.R."/>
            <person name="Wilson R.K."/>
        </authorList>
    </citation>
    <scope>NUCLEOTIDE SEQUENCE [LARGE SCALE GENOMIC DNA]</scope>
    <source>
        <strain evidence="2">DSM 10507 / JCM 14656 / S5a33</strain>
    </source>
</reference>
<comment type="caution">
    <text evidence="1">The sequence shown here is derived from an EMBL/GenBank/DDBJ whole genome shotgun (WGS) entry which is preliminary data.</text>
</comment>
<name>C0CMK3_BLAHS</name>
<evidence type="ECO:0000313" key="2">
    <source>
        <dbReference type="Proteomes" id="UP000003100"/>
    </source>
</evidence>
<dbReference type="PATRIC" id="fig|476272.21.peg.1517"/>
<dbReference type="AlphaFoldDB" id="C0CMK3"/>
<accession>C0CMK3</accession>
<organism evidence="1 2">
    <name type="scientific">Blautia hydrogenotrophica (strain DSM 10507 / JCM 14656 / S5a33)</name>
    <name type="common">Ruminococcus hydrogenotrophicus</name>
    <dbReference type="NCBI Taxonomy" id="476272"/>
    <lineage>
        <taxon>Bacteria</taxon>
        <taxon>Bacillati</taxon>
        <taxon>Bacillota</taxon>
        <taxon>Clostridia</taxon>
        <taxon>Lachnospirales</taxon>
        <taxon>Lachnospiraceae</taxon>
        <taxon>Blautia</taxon>
    </lineage>
</organism>
<evidence type="ECO:0000313" key="1">
    <source>
        <dbReference type="EMBL" id="EEG49017.1"/>
    </source>
</evidence>
<dbReference type="HOGENOM" id="CLU_3266463_0_0_9"/>